<dbReference type="Proteomes" id="UP000657574">
    <property type="component" value="Unassembled WGS sequence"/>
</dbReference>
<proteinExistence type="predicted"/>
<accession>A0A917LB33</accession>
<evidence type="ECO:0000313" key="1">
    <source>
        <dbReference type="EMBL" id="GGJ56626.1"/>
    </source>
</evidence>
<organism evidence="1 2">
    <name type="scientific">Streptomyces brasiliensis</name>
    <dbReference type="NCBI Taxonomy" id="1954"/>
    <lineage>
        <taxon>Bacteria</taxon>
        <taxon>Bacillati</taxon>
        <taxon>Actinomycetota</taxon>
        <taxon>Actinomycetes</taxon>
        <taxon>Kitasatosporales</taxon>
        <taxon>Streptomycetaceae</taxon>
        <taxon>Streptomyces</taxon>
    </lineage>
</organism>
<reference evidence="1" key="2">
    <citation type="submission" date="2020-09" db="EMBL/GenBank/DDBJ databases">
        <authorList>
            <person name="Sun Q."/>
            <person name="Ohkuma M."/>
        </authorList>
    </citation>
    <scope>NUCLEOTIDE SEQUENCE</scope>
    <source>
        <strain evidence="1">JCM 3086</strain>
    </source>
</reference>
<evidence type="ECO:0000313" key="2">
    <source>
        <dbReference type="Proteomes" id="UP000657574"/>
    </source>
</evidence>
<name>A0A917LB33_9ACTN</name>
<dbReference type="AlphaFoldDB" id="A0A917LB33"/>
<gene>
    <name evidence="1" type="ORF">GCM10010121_079130</name>
</gene>
<keyword evidence="2" id="KW-1185">Reference proteome</keyword>
<reference evidence="1" key="1">
    <citation type="journal article" date="2014" name="Int. J. Syst. Evol. Microbiol.">
        <title>Complete genome sequence of Corynebacterium casei LMG S-19264T (=DSM 44701T), isolated from a smear-ripened cheese.</title>
        <authorList>
            <consortium name="US DOE Joint Genome Institute (JGI-PGF)"/>
            <person name="Walter F."/>
            <person name="Albersmeier A."/>
            <person name="Kalinowski J."/>
            <person name="Ruckert C."/>
        </authorList>
    </citation>
    <scope>NUCLEOTIDE SEQUENCE</scope>
    <source>
        <strain evidence="1">JCM 3086</strain>
    </source>
</reference>
<sequence>MLVATGDRCATAAPLRTEPSNCFRSFLKGILLMMTTTTQRLLDLAAAAPASHSEDLLLLLREASELYQQGFASLRHAVAARFAGLPGEDLAAAATAAGMPCDASQDRDELLLLLALTEWEMTPAALAYTEMAEDAARRGVCLIPEV</sequence>
<comment type="caution">
    <text evidence="1">The sequence shown here is derived from an EMBL/GenBank/DDBJ whole genome shotgun (WGS) entry which is preliminary data.</text>
</comment>
<protein>
    <submittedName>
        <fullName evidence="1">Uncharacterized protein</fullName>
    </submittedName>
</protein>
<dbReference type="EMBL" id="BMQA01000051">
    <property type="protein sequence ID" value="GGJ56626.1"/>
    <property type="molecule type" value="Genomic_DNA"/>
</dbReference>